<reference evidence="3 4" key="2">
    <citation type="submission" date="2024-05" db="EMBL/GenBank/DDBJ databases">
        <authorList>
            <person name="Chen Y."/>
            <person name="Shah S."/>
            <person name="Dougan E. K."/>
            <person name="Thang M."/>
            <person name="Chan C."/>
        </authorList>
    </citation>
    <scope>NUCLEOTIDE SEQUENCE [LARGE SCALE GENOMIC DNA]</scope>
</reference>
<accession>A0A9P1CXM3</accession>
<gene>
    <name evidence="2" type="ORF">C1SCF055_LOCUS24492</name>
</gene>
<evidence type="ECO:0000313" key="2">
    <source>
        <dbReference type="EMBL" id="CAI3998171.1"/>
    </source>
</evidence>
<keyword evidence="3" id="KW-0547">Nucleotide-binding</keyword>
<keyword evidence="3" id="KW-0378">Hydrolase</keyword>
<comment type="caution">
    <text evidence="2">The sequence shown here is derived from an EMBL/GenBank/DDBJ whole genome shotgun (WGS) entry which is preliminary data.</text>
</comment>
<organism evidence="2">
    <name type="scientific">Cladocopium goreaui</name>
    <dbReference type="NCBI Taxonomy" id="2562237"/>
    <lineage>
        <taxon>Eukaryota</taxon>
        <taxon>Sar</taxon>
        <taxon>Alveolata</taxon>
        <taxon>Dinophyceae</taxon>
        <taxon>Suessiales</taxon>
        <taxon>Symbiodiniaceae</taxon>
        <taxon>Cladocopium</taxon>
    </lineage>
</organism>
<dbReference type="EMBL" id="CAMXCT010002442">
    <property type="protein sequence ID" value="CAI3998171.1"/>
    <property type="molecule type" value="Genomic_DNA"/>
</dbReference>
<dbReference type="EMBL" id="CAMXCT030002442">
    <property type="protein sequence ID" value="CAL4785483.1"/>
    <property type="molecule type" value="Genomic_DNA"/>
</dbReference>
<protein>
    <submittedName>
        <fullName evidence="3">DEAD/DEAH box helicase domain-containing protein</fullName>
    </submittedName>
</protein>
<dbReference type="AlphaFoldDB" id="A0A9P1CXM3"/>
<dbReference type="OrthoDB" id="446870at2759"/>
<dbReference type="Proteomes" id="UP001152797">
    <property type="component" value="Unassembled WGS sequence"/>
</dbReference>
<keyword evidence="4" id="KW-1185">Reference proteome</keyword>
<keyword evidence="3" id="KW-0347">Helicase</keyword>
<dbReference type="EMBL" id="CAMXCT020002442">
    <property type="protein sequence ID" value="CAL1151546.1"/>
    <property type="molecule type" value="Genomic_DNA"/>
</dbReference>
<evidence type="ECO:0000313" key="4">
    <source>
        <dbReference type="Proteomes" id="UP001152797"/>
    </source>
</evidence>
<sequence length="330" mass="38160">MEEENDMDQAHGSARGTSKPWKKHEDRCHLRFTARTNKPFILERSEYETYRGHIREGAEECYVSFPGRYVSGWDALTSERQNYSVACLFLCTPEDGLGQHYREEASGPCLCHTIYGERSFFSYLLVLPGTLTDDEVTRRREIAKHVKAVVIREDATPEARQLAEEEARKTWNENGRVASWGCQGFQDWKENVEEAVKLKQRLKVVFFPGQVGQGKVAWEDLRHELDLWDDIGCEGDQKCEIAYLDKMWKEKGDDWAYDSVDVTDFLKDEFKVGGDVDAFDGQQWWNGTLLGVPKTVPKDPRDAKWVVQSQDSKSRKLWSSSSQTARLRWQ</sequence>
<dbReference type="GO" id="GO:0004386">
    <property type="term" value="F:helicase activity"/>
    <property type="evidence" value="ECO:0007669"/>
    <property type="project" value="UniProtKB-KW"/>
</dbReference>
<evidence type="ECO:0000256" key="1">
    <source>
        <dbReference type="SAM" id="MobiDB-lite"/>
    </source>
</evidence>
<proteinExistence type="predicted"/>
<reference evidence="2" key="1">
    <citation type="submission" date="2022-10" db="EMBL/GenBank/DDBJ databases">
        <authorList>
            <person name="Chen Y."/>
            <person name="Dougan E. K."/>
            <person name="Chan C."/>
            <person name="Rhodes N."/>
            <person name="Thang M."/>
        </authorList>
    </citation>
    <scope>NUCLEOTIDE SEQUENCE</scope>
</reference>
<feature type="region of interest" description="Disordered" evidence="1">
    <location>
        <begin position="1"/>
        <end position="22"/>
    </location>
</feature>
<evidence type="ECO:0000313" key="3">
    <source>
        <dbReference type="EMBL" id="CAL4785483.1"/>
    </source>
</evidence>
<name>A0A9P1CXM3_9DINO</name>
<keyword evidence="3" id="KW-0067">ATP-binding</keyword>